<organism evidence="2 3">
    <name type="scientific">Bodo saltans</name>
    <name type="common">Flagellated protozoan</name>
    <dbReference type="NCBI Taxonomy" id="75058"/>
    <lineage>
        <taxon>Eukaryota</taxon>
        <taxon>Discoba</taxon>
        <taxon>Euglenozoa</taxon>
        <taxon>Kinetoplastea</taxon>
        <taxon>Metakinetoplastina</taxon>
        <taxon>Eubodonida</taxon>
        <taxon>Bodonidae</taxon>
        <taxon>Bodo</taxon>
    </lineage>
</organism>
<proteinExistence type="predicted"/>
<dbReference type="EMBL" id="CYKH01001965">
    <property type="protein sequence ID" value="CUG91754.1"/>
    <property type="molecule type" value="Genomic_DNA"/>
</dbReference>
<gene>
    <name evidence="2" type="ORF">BSAL_33900</name>
</gene>
<evidence type="ECO:0000256" key="1">
    <source>
        <dbReference type="SAM" id="SignalP"/>
    </source>
</evidence>
<name>A0A0S4JQW0_BODSA</name>
<dbReference type="VEuPathDB" id="TriTrypDB:BSAL_33900"/>
<keyword evidence="3" id="KW-1185">Reference proteome</keyword>
<evidence type="ECO:0008006" key="4">
    <source>
        <dbReference type="Google" id="ProtNLM"/>
    </source>
</evidence>
<sequence>MMRRFIATLALFVISVSCSNTYVVGPAGDFISSSPVPGYILATLADIQSEGFLSLYNAIGLSVADNTPNPLPSSECPFIAVQGGYLATGSPLSVSPTVVAPFSSSEVLEVGSLSGPVWFGVAYATAYSTNNEYIGAFNTSFVESLFVLGAAAINQLGLSCNPAYASAAIYRKAQFMIAPYGSNYPTPPTSEALFATIADISSDTFLESYNINGLVASSSAASHVCCAIRVQGGYVTLSSSTLAPYTAQGDLQCPSKTLQSPVWFGTADNGAYPDNYIGPLNHTVLSSLTTSSSQPSVCGTDDVNVWALYKVHTIPSAPTPAPATGDCYNMEVQVSYYLSDGTICIAERWSYYMKLGTVYQYVGMTSINECGGSIGAVNAYNLELQAYNESYMVGRTTGASSCDCTGVTNWGFVPLNESGHGYKSTICYLPIEVYYFCEVLMWLNNGPVQCPPSP</sequence>
<dbReference type="PROSITE" id="PS51257">
    <property type="entry name" value="PROKAR_LIPOPROTEIN"/>
    <property type="match status" value="1"/>
</dbReference>
<keyword evidence="1" id="KW-0732">Signal</keyword>
<dbReference type="Proteomes" id="UP000051952">
    <property type="component" value="Unassembled WGS sequence"/>
</dbReference>
<evidence type="ECO:0000313" key="3">
    <source>
        <dbReference type="Proteomes" id="UP000051952"/>
    </source>
</evidence>
<protein>
    <recommendedName>
        <fullName evidence="4">Membrane-associated protein</fullName>
    </recommendedName>
</protein>
<evidence type="ECO:0000313" key="2">
    <source>
        <dbReference type="EMBL" id="CUG91754.1"/>
    </source>
</evidence>
<accession>A0A0S4JQW0</accession>
<feature type="chain" id="PRO_5006622601" description="Membrane-associated protein" evidence="1">
    <location>
        <begin position="19"/>
        <end position="454"/>
    </location>
</feature>
<reference evidence="3" key="1">
    <citation type="submission" date="2015-09" db="EMBL/GenBank/DDBJ databases">
        <authorList>
            <consortium name="Pathogen Informatics"/>
        </authorList>
    </citation>
    <scope>NUCLEOTIDE SEQUENCE [LARGE SCALE GENOMIC DNA]</scope>
    <source>
        <strain evidence="3">Lake Konstanz</strain>
    </source>
</reference>
<dbReference type="AlphaFoldDB" id="A0A0S4JQW0"/>
<feature type="signal peptide" evidence="1">
    <location>
        <begin position="1"/>
        <end position="18"/>
    </location>
</feature>